<name>A0A699VR61_TANCI</name>
<dbReference type="AlphaFoldDB" id="A0A699VR61"/>
<sequence>MAPKRTTRSTPVITTSTLGTTTSVTNAQLQAMIDQGVTVALVAHDANRNGDDSHTSETGRPMQVARECTYPDFLKCQPLNFKGTEGVVGLS</sequence>
<evidence type="ECO:0000313" key="1">
    <source>
        <dbReference type="EMBL" id="GFD36799.1"/>
    </source>
</evidence>
<proteinExistence type="predicted"/>
<accession>A0A699VR61</accession>
<protein>
    <recommendedName>
        <fullName evidence="2">Reverse transcriptase domain-containing protein</fullName>
    </recommendedName>
</protein>
<evidence type="ECO:0008006" key="2">
    <source>
        <dbReference type="Google" id="ProtNLM"/>
    </source>
</evidence>
<gene>
    <name evidence="1" type="ORF">Tci_908768</name>
</gene>
<reference evidence="1" key="1">
    <citation type="journal article" date="2019" name="Sci. Rep.">
        <title>Draft genome of Tanacetum cinerariifolium, the natural source of mosquito coil.</title>
        <authorList>
            <person name="Yamashiro T."/>
            <person name="Shiraishi A."/>
            <person name="Satake H."/>
            <person name="Nakayama K."/>
        </authorList>
    </citation>
    <scope>NUCLEOTIDE SEQUENCE</scope>
</reference>
<comment type="caution">
    <text evidence="1">The sequence shown here is derived from an EMBL/GenBank/DDBJ whole genome shotgun (WGS) entry which is preliminary data.</text>
</comment>
<organism evidence="1">
    <name type="scientific">Tanacetum cinerariifolium</name>
    <name type="common">Dalmatian daisy</name>
    <name type="synonym">Chrysanthemum cinerariifolium</name>
    <dbReference type="NCBI Taxonomy" id="118510"/>
    <lineage>
        <taxon>Eukaryota</taxon>
        <taxon>Viridiplantae</taxon>
        <taxon>Streptophyta</taxon>
        <taxon>Embryophyta</taxon>
        <taxon>Tracheophyta</taxon>
        <taxon>Spermatophyta</taxon>
        <taxon>Magnoliopsida</taxon>
        <taxon>eudicotyledons</taxon>
        <taxon>Gunneridae</taxon>
        <taxon>Pentapetalae</taxon>
        <taxon>asterids</taxon>
        <taxon>campanulids</taxon>
        <taxon>Asterales</taxon>
        <taxon>Asteraceae</taxon>
        <taxon>Asteroideae</taxon>
        <taxon>Anthemideae</taxon>
        <taxon>Anthemidinae</taxon>
        <taxon>Tanacetum</taxon>
    </lineage>
</organism>
<dbReference type="EMBL" id="BKCJ011476685">
    <property type="protein sequence ID" value="GFD36799.1"/>
    <property type="molecule type" value="Genomic_DNA"/>
</dbReference>